<gene>
    <name evidence="10" type="ORF">C823_01099</name>
    <name evidence="9" type="ORF">C823_02449</name>
</gene>
<keyword evidence="5" id="KW-0233">DNA recombination</keyword>
<sequence length="282" mass="32327">MYEDIFKSIRQAAEKRNLRERTIQLYCSDVSYFLRCTNKPVSDLTLKDADAFLTMKRLEGRSPETHNHYRASIKFLYKRVLKIAWDDEEVPAMKRERNLPVVLTPQEINAIIDATSNLKHKAIIATMYSSGLRVSEVVHLHYDDISRTNMTIHVRKAKGRIDRYTILSQKNLDLLTEYWFQCGRPKEILFPSSWTGDYLDIASVNQFFKASAKKAGITRRVSSHACRHSFASHLFESGVDIKYIQSLLGHVDPRSTDVYLHVSNKTLLGIRSPFDAPEGGGS</sequence>
<evidence type="ECO:0000313" key="9">
    <source>
        <dbReference type="EMBL" id="EMZ27325.1"/>
    </source>
</evidence>
<evidence type="ECO:0000259" key="8">
    <source>
        <dbReference type="PROSITE" id="PS51900"/>
    </source>
</evidence>
<keyword evidence="3" id="KW-0229">DNA integration</keyword>
<dbReference type="EMBL" id="AQFT01000033">
    <property type="protein sequence ID" value="EMZ34718.1"/>
    <property type="molecule type" value="Genomic_DNA"/>
</dbReference>
<comment type="function">
    <text evidence="1">Site-specific tyrosine recombinase, which acts by catalyzing the cutting and rejoining of the recombining DNA molecules.</text>
</comment>
<evidence type="ECO:0000256" key="2">
    <source>
        <dbReference type="ARBA" id="ARBA00008857"/>
    </source>
</evidence>
<evidence type="ECO:0000256" key="3">
    <source>
        <dbReference type="ARBA" id="ARBA00022908"/>
    </source>
</evidence>
<comment type="caution">
    <text evidence="10">The sequence shown here is derived from an EMBL/GenBank/DDBJ whole genome shotgun (WGS) entry which is preliminary data.</text>
</comment>
<dbReference type="AlphaFoldDB" id="N2B882"/>
<dbReference type="Gene3D" id="1.10.150.130">
    <property type="match status" value="1"/>
</dbReference>
<dbReference type="Proteomes" id="UP000012589">
    <property type="component" value="Unassembled WGS sequence"/>
</dbReference>
<protein>
    <recommendedName>
        <fullName evidence="12">Integrase/recombinase XerD</fullName>
    </recommendedName>
</protein>
<evidence type="ECO:0000313" key="10">
    <source>
        <dbReference type="EMBL" id="EMZ34718.1"/>
    </source>
</evidence>
<dbReference type="EMBL" id="AQFT01000072">
    <property type="protein sequence ID" value="EMZ27325.1"/>
    <property type="molecule type" value="Genomic_DNA"/>
</dbReference>
<dbReference type="PROSITE" id="PS51900">
    <property type="entry name" value="CB"/>
    <property type="match status" value="1"/>
</dbReference>
<dbReference type="GO" id="GO:0015074">
    <property type="term" value="P:DNA integration"/>
    <property type="evidence" value="ECO:0007669"/>
    <property type="project" value="UniProtKB-KW"/>
</dbReference>
<dbReference type="InterPro" id="IPR013762">
    <property type="entry name" value="Integrase-like_cat_sf"/>
</dbReference>
<dbReference type="InterPro" id="IPR004107">
    <property type="entry name" value="Integrase_SAM-like_N"/>
</dbReference>
<dbReference type="PANTHER" id="PTHR30349">
    <property type="entry name" value="PHAGE INTEGRASE-RELATED"/>
    <property type="match status" value="1"/>
</dbReference>
<dbReference type="PANTHER" id="PTHR30349:SF64">
    <property type="entry name" value="PROPHAGE INTEGRASE INTD-RELATED"/>
    <property type="match status" value="1"/>
</dbReference>
<organism evidence="10 11">
    <name type="scientific">Eubacterium plexicaudatum ASF492</name>
    <dbReference type="NCBI Taxonomy" id="1235802"/>
    <lineage>
        <taxon>Bacteria</taxon>
        <taxon>Bacillati</taxon>
        <taxon>Bacillota</taxon>
        <taxon>Clostridia</taxon>
        <taxon>Eubacteriales</taxon>
        <taxon>Eubacteriaceae</taxon>
        <taxon>Eubacterium</taxon>
    </lineage>
</organism>
<dbReference type="GO" id="GO:0003677">
    <property type="term" value="F:DNA binding"/>
    <property type="evidence" value="ECO:0007669"/>
    <property type="project" value="UniProtKB-UniRule"/>
</dbReference>
<dbReference type="Pfam" id="PF00589">
    <property type="entry name" value="Phage_integrase"/>
    <property type="match status" value="1"/>
</dbReference>
<dbReference type="HOGENOM" id="CLU_027562_9_5_9"/>
<keyword evidence="4 6" id="KW-0238">DNA-binding</keyword>
<evidence type="ECO:0000256" key="1">
    <source>
        <dbReference type="ARBA" id="ARBA00003283"/>
    </source>
</evidence>
<dbReference type="SUPFAM" id="SSF56349">
    <property type="entry name" value="DNA breaking-rejoining enzymes"/>
    <property type="match status" value="1"/>
</dbReference>
<accession>N2B882</accession>
<keyword evidence="11" id="KW-1185">Reference proteome</keyword>
<proteinExistence type="inferred from homology"/>
<name>N2B882_9FIRM</name>
<dbReference type="Pfam" id="PF13495">
    <property type="entry name" value="Phage_int_SAM_4"/>
    <property type="match status" value="1"/>
</dbReference>
<dbReference type="InterPro" id="IPR011010">
    <property type="entry name" value="DNA_brk_join_enz"/>
</dbReference>
<dbReference type="eggNOG" id="COG4974">
    <property type="taxonomic scope" value="Bacteria"/>
</dbReference>
<reference evidence="10 11" key="1">
    <citation type="journal article" date="2014" name="Genome Announc.">
        <title>Draft genome sequences of the altered schaedler flora, a defined bacterial community from gnotobiotic mice.</title>
        <authorList>
            <person name="Wannemuehler M.J."/>
            <person name="Overstreet A.M."/>
            <person name="Ward D.V."/>
            <person name="Phillips G.J."/>
        </authorList>
    </citation>
    <scope>NUCLEOTIDE SEQUENCE [LARGE SCALE GENOMIC DNA]</scope>
    <source>
        <strain evidence="10 11">ASF492</strain>
    </source>
</reference>
<dbReference type="InterPro" id="IPR050090">
    <property type="entry name" value="Tyrosine_recombinase_XerCD"/>
</dbReference>
<evidence type="ECO:0000256" key="6">
    <source>
        <dbReference type="PROSITE-ProRule" id="PRU01248"/>
    </source>
</evidence>
<feature type="domain" description="Tyr recombinase" evidence="7">
    <location>
        <begin position="98"/>
        <end position="272"/>
    </location>
</feature>
<evidence type="ECO:0000256" key="4">
    <source>
        <dbReference type="ARBA" id="ARBA00023125"/>
    </source>
</evidence>
<evidence type="ECO:0000259" key="7">
    <source>
        <dbReference type="PROSITE" id="PS51898"/>
    </source>
</evidence>
<dbReference type="OrthoDB" id="9801717at2"/>
<dbReference type="PATRIC" id="fig|1235802.3.peg.1179"/>
<comment type="similarity">
    <text evidence="2">Belongs to the 'phage' integrase family.</text>
</comment>
<evidence type="ECO:0008006" key="12">
    <source>
        <dbReference type="Google" id="ProtNLM"/>
    </source>
</evidence>
<dbReference type="InterPro" id="IPR002104">
    <property type="entry name" value="Integrase_catalytic"/>
</dbReference>
<dbReference type="InterPro" id="IPR010998">
    <property type="entry name" value="Integrase_recombinase_N"/>
</dbReference>
<dbReference type="InterPro" id="IPR044068">
    <property type="entry name" value="CB"/>
</dbReference>
<dbReference type="GO" id="GO:0006310">
    <property type="term" value="P:DNA recombination"/>
    <property type="evidence" value="ECO:0007669"/>
    <property type="project" value="UniProtKB-KW"/>
</dbReference>
<dbReference type="STRING" id="1235802.C823_01099"/>
<evidence type="ECO:0000313" key="11">
    <source>
        <dbReference type="Proteomes" id="UP000012589"/>
    </source>
</evidence>
<evidence type="ECO:0000256" key="5">
    <source>
        <dbReference type="ARBA" id="ARBA00023172"/>
    </source>
</evidence>
<feature type="domain" description="Core-binding (CB)" evidence="8">
    <location>
        <begin position="1"/>
        <end position="81"/>
    </location>
</feature>
<dbReference type="PROSITE" id="PS51898">
    <property type="entry name" value="TYR_RECOMBINASE"/>
    <property type="match status" value="1"/>
</dbReference>
<dbReference type="Gene3D" id="1.10.443.10">
    <property type="entry name" value="Intergrase catalytic core"/>
    <property type="match status" value="1"/>
</dbReference>